<dbReference type="EMBL" id="GBXM01007528">
    <property type="protein sequence ID" value="JAI01050.1"/>
    <property type="molecule type" value="Transcribed_RNA"/>
</dbReference>
<proteinExistence type="predicted"/>
<evidence type="ECO:0000313" key="1">
    <source>
        <dbReference type="EMBL" id="JAI01050.1"/>
    </source>
</evidence>
<reference evidence="1" key="2">
    <citation type="journal article" date="2015" name="Fish Shellfish Immunol.">
        <title>Early steps in the European eel (Anguilla anguilla)-Vibrio vulnificus interaction in the gills: Role of the RtxA13 toxin.</title>
        <authorList>
            <person name="Callol A."/>
            <person name="Pajuelo D."/>
            <person name="Ebbesson L."/>
            <person name="Teles M."/>
            <person name="MacKenzie S."/>
            <person name="Amaro C."/>
        </authorList>
    </citation>
    <scope>NUCLEOTIDE SEQUENCE</scope>
</reference>
<accession>A0A0E9XEI5</accession>
<protein>
    <submittedName>
        <fullName evidence="1">Uncharacterized protein</fullName>
    </submittedName>
</protein>
<organism evidence="1">
    <name type="scientific">Anguilla anguilla</name>
    <name type="common">European freshwater eel</name>
    <name type="synonym">Muraena anguilla</name>
    <dbReference type="NCBI Taxonomy" id="7936"/>
    <lineage>
        <taxon>Eukaryota</taxon>
        <taxon>Metazoa</taxon>
        <taxon>Chordata</taxon>
        <taxon>Craniata</taxon>
        <taxon>Vertebrata</taxon>
        <taxon>Euteleostomi</taxon>
        <taxon>Actinopterygii</taxon>
        <taxon>Neopterygii</taxon>
        <taxon>Teleostei</taxon>
        <taxon>Anguilliformes</taxon>
        <taxon>Anguillidae</taxon>
        <taxon>Anguilla</taxon>
    </lineage>
</organism>
<reference evidence="1" key="1">
    <citation type="submission" date="2014-11" db="EMBL/GenBank/DDBJ databases">
        <authorList>
            <person name="Amaro Gonzalez C."/>
        </authorList>
    </citation>
    <scope>NUCLEOTIDE SEQUENCE</scope>
</reference>
<name>A0A0E9XEI5_ANGAN</name>
<dbReference type="AlphaFoldDB" id="A0A0E9XEI5"/>
<sequence>MVLAAFLLMRTSCCPYVSSLIVHGKLGDLKYLCLN</sequence>